<protein>
    <submittedName>
        <fullName evidence="2">Outer membrane biogenesis protein BamB</fullName>
    </submittedName>
</protein>
<proteinExistence type="predicted"/>
<dbReference type="Pfam" id="PF13360">
    <property type="entry name" value="PQQ_2"/>
    <property type="match status" value="1"/>
</dbReference>
<dbReference type="PANTHER" id="PTHR34512">
    <property type="entry name" value="CELL SURFACE PROTEIN"/>
    <property type="match status" value="1"/>
</dbReference>
<sequence>MLNSRRVGNSDRKYQNVVINNKAVDCEQHSMNFNINPLVAVKDKSMIQFIRCVVSFLLICQTAGPPVSGEDWAHWRGTGRNDIVAESSGWKNGKWPLHEIWRVQVPEGASSPLVVNGQLFTMGWQQDQEHIVCLDTMSGKELWRQSYPCPKYGRLATGDEGLYSGPSSTPEFDTETGLLYTLSTDGDLNCWNTRSAGQSVWSLNLYDTFDVPQRPKVGRSGLRDYGYTSSPLIHGDWLIVEVGAKQGSLIAFDKNTGKQAWASQSNASAGHNGGPVLMTIEGLSCVAIHNHDGLLVARLDKGKEGQTVATYPWITSFANNIASVAVHDNCVLLTSAYNQHKIAKLRITLKGAELLWEQKAASKVCTPVIHYGHVYWAWQNLFCLDFETGRIVWRGGKCGEAGSCIVTADEKLIVWAGDGDLSLVELADRSSEKYTELASLKRIGKSDAWPHVAFSNGRLYCKDRNGHIVCLKLSK</sequence>
<reference evidence="2 3" key="1">
    <citation type="submission" date="2019-02" db="EMBL/GenBank/DDBJ databases">
        <title>Deep-cultivation of Planctomycetes and their phenomic and genomic characterization uncovers novel biology.</title>
        <authorList>
            <person name="Wiegand S."/>
            <person name="Jogler M."/>
            <person name="Boedeker C."/>
            <person name="Pinto D."/>
            <person name="Vollmers J."/>
            <person name="Rivas-Marin E."/>
            <person name="Kohn T."/>
            <person name="Peeters S.H."/>
            <person name="Heuer A."/>
            <person name="Rast P."/>
            <person name="Oberbeckmann S."/>
            <person name="Bunk B."/>
            <person name="Jeske O."/>
            <person name="Meyerdierks A."/>
            <person name="Storesund J.E."/>
            <person name="Kallscheuer N."/>
            <person name="Luecker S."/>
            <person name="Lage O.M."/>
            <person name="Pohl T."/>
            <person name="Merkel B.J."/>
            <person name="Hornburger P."/>
            <person name="Mueller R.-W."/>
            <person name="Bruemmer F."/>
            <person name="Labrenz M."/>
            <person name="Spormann A.M."/>
            <person name="Op Den Camp H."/>
            <person name="Overmann J."/>
            <person name="Amann R."/>
            <person name="Jetten M.S.M."/>
            <person name="Mascher T."/>
            <person name="Medema M.H."/>
            <person name="Devos D.P."/>
            <person name="Kaster A.-K."/>
            <person name="Ovreas L."/>
            <person name="Rohde M."/>
            <person name="Galperin M.Y."/>
            <person name="Jogler C."/>
        </authorList>
    </citation>
    <scope>NUCLEOTIDE SEQUENCE [LARGE SCALE GENOMIC DNA]</scope>
    <source>
        <strain evidence="2 3">Pan54</strain>
    </source>
</reference>
<dbReference type="Gene3D" id="2.130.10.10">
    <property type="entry name" value="YVTN repeat-like/Quinoprotein amine dehydrogenase"/>
    <property type="match status" value="1"/>
</dbReference>
<dbReference type="InterPro" id="IPR002372">
    <property type="entry name" value="PQQ_rpt_dom"/>
</dbReference>
<organism evidence="2 3">
    <name type="scientific">Rubinisphaera italica</name>
    <dbReference type="NCBI Taxonomy" id="2527969"/>
    <lineage>
        <taxon>Bacteria</taxon>
        <taxon>Pseudomonadati</taxon>
        <taxon>Planctomycetota</taxon>
        <taxon>Planctomycetia</taxon>
        <taxon>Planctomycetales</taxon>
        <taxon>Planctomycetaceae</taxon>
        <taxon>Rubinisphaera</taxon>
    </lineage>
</organism>
<dbReference type="Proteomes" id="UP000316095">
    <property type="component" value="Unassembled WGS sequence"/>
</dbReference>
<feature type="domain" description="Pyrrolo-quinoline quinone repeat" evidence="1">
    <location>
        <begin position="129"/>
        <end position="394"/>
    </location>
</feature>
<dbReference type="EMBL" id="SJPG01000001">
    <property type="protein sequence ID" value="TWT60680.1"/>
    <property type="molecule type" value="Genomic_DNA"/>
</dbReference>
<comment type="caution">
    <text evidence="2">The sequence shown here is derived from an EMBL/GenBank/DDBJ whole genome shotgun (WGS) entry which is preliminary data.</text>
</comment>
<gene>
    <name evidence="2" type="ORF">Pan54_13940</name>
</gene>
<dbReference type="AlphaFoldDB" id="A0A5C5XCD6"/>
<name>A0A5C5XCD6_9PLAN</name>
<evidence type="ECO:0000259" key="1">
    <source>
        <dbReference type="Pfam" id="PF13360"/>
    </source>
</evidence>
<dbReference type="OrthoDB" id="232473at2"/>
<dbReference type="InterPro" id="IPR015943">
    <property type="entry name" value="WD40/YVTN_repeat-like_dom_sf"/>
</dbReference>
<evidence type="ECO:0000313" key="2">
    <source>
        <dbReference type="EMBL" id="TWT60680.1"/>
    </source>
</evidence>
<evidence type="ECO:0000313" key="3">
    <source>
        <dbReference type="Proteomes" id="UP000316095"/>
    </source>
</evidence>
<dbReference type="PANTHER" id="PTHR34512:SF30">
    <property type="entry name" value="OUTER MEMBRANE PROTEIN ASSEMBLY FACTOR BAMB"/>
    <property type="match status" value="1"/>
</dbReference>
<dbReference type="InterPro" id="IPR011047">
    <property type="entry name" value="Quinoprotein_ADH-like_sf"/>
</dbReference>
<accession>A0A5C5XCD6</accession>
<keyword evidence="3" id="KW-1185">Reference proteome</keyword>
<dbReference type="SUPFAM" id="SSF50998">
    <property type="entry name" value="Quinoprotein alcohol dehydrogenase-like"/>
    <property type="match status" value="2"/>
</dbReference>